<name>A0ACD4PIG4_9BACT</name>
<evidence type="ECO:0000313" key="2">
    <source>
        <dbReference type="Proteomes" id="UP001213039"/>
    </source>
</evidence>
<reference evidence="1" key="1">
    <citation type="submission" date="2022-12" db="EMBL/GenBank/DDBJ databases">
        <authorList>
            <consortium name="Asia Pacific Centre for Animal Health"/>
            <person name="Klose S.M."/>
            <person name="Legione A.R."/>
            <person name="Monotti I."/>
            <person name="Bushell R."/>
            <person name="Marenda M.S."/>
            <person name="Sugiyama T."/>
            <person name="Browning G.F."/>
            <person name="Vaz P.K."/>
        </authorList>
    </citation>
    <scope>NUCLEOTIDE SEQUENCE</scope>
    <source>
        <strain evidence="1">Felid995</strain>
    </source>
</reference>
<sequence length="579" mass="68643">MTQKHQEILQKIEQVKESPGIYLWKDINGEIIYIGKAKKLKKRMKQYFTGSLNSYKTSKMFEQIADYEVIYTLNERDALHLEERMIKENTPKYNIKLVYSSKSPYIKVFIDSKNLIKFGFSEKVSKKHNSENEFYYGPLFYNDEHKNFIDVIKSFYTYKEGILITKQSYQEAKIIFDEIIEIFKFKNNDFVNKLYDEELRFASLFEFDNAIKYQKAQEFLRKTKEPQVTEIEKIFKVDYIVFKQINNIALVGVKSYNYGITTNFFIKYFYWNGLLEEFIENFLDTFYKDKILPKQIFINENSVQYINEINTQFKSLISIAKIGTNANILKNIELNLDEKYKSFSNDKGESIFKEISQKLGIEVNNLYLFDNSFEKNKDGVGAVLEINQFNYNKPILHKWNLEKEIANFEKENDLKYMYFNVLKFLKLYEASVKENDVFVADGAINQIREIQEALKNYGFKNKIIGLVKNDFHKTQKVIDENSNTLSFSQTTFKFFESAQFKVDKKAKEYLNKRRIDKLLNSEVLNIPGVGEKTELKLIKKFQTFDNLKKATLSELEQVVSKKQAKEIYNFYNNDKDNKS</sequence>
<proteinExistence type="predicted"/>
<dbReference type="Proteomes" id="UP001213039">
    <property type="component" value="Chromosome"/>
</dbReference>
<organism evidence="1 2">
    <name type="scientific">Mycoplasmopsis edwardii</name>
    <dbReference type="NCBI Taxonomy" id="53558"/>
    <lineage>
        <taxon>Bacteria</taxon>
        <taxon>Bacillati</taxon>
        <taxon>Mycoplasmatota</taxon>
        <taxon>Mycoplasmoidales</taxon>
        <taxon>Metamycoplasmataceae</taxon>
        <taxon>Mycoplasmopsis</taxon>
    </lineage>
</organism>
<evidence type="ECO:0000313" key="1">
    <source>
        <dbReference type="EMBL" id="WBP83768.1"/>
    </source>
</evidence>
<protein>
    <submittedName>
        <fullName evidence="1">GIY-YIG nuclease family protein</fullName>
    </submittedName>
</protein>
<dbReference type="EMBL" id="CP114370">
    <property type="protein sequence ID" value="WBP83768.1"/>
    <property type="molecule type" value="Genomic_DNA"/>
</dbReference>
<keyword evidence="2" id="KW-1185">Reference proteome</keyword>
<accession>A0ACD4PIG4</accession>
<gene>
    <name evidence="1" type="ORF">Me_995_000387</name>
</gene>